<name>A0A511HJP9_9BACT</name>
<dbReference type="InterPro" id="IPR016152">
    <property type="entry name" value="PTrfase/Anion_transptr"/>
</dbReference>
<evidence type="ECO:0000259" key="3">
    <source>
        <dbReference type="PROSITE" id="PS51094"/>
    </source>
</evidence>
<dbReference type="Proteomes" id="UP000321224">
    <property type="component" value="Unassembled WGS sequence"/>
</dbReference>
<evidence type="ECO:0000259" key="2">
    <source>
        <dbReference type="PROSITE" id="PS50943"/>
    </source>
</evidence>
<keyword evidence="1" id="KW-0238">DNA-binding</keyword>
<organism evidence="4 7">
    <name type="scientific">Myxococcus virescens</name>
    <dbReference type="NCBI Taxonomy" id="83456"/>
    <lineage>
        <taxon>Bacteria</taxon>
        <taxon>Pseudomonadati</taxon>
        <taxon>Myxococcota</taxon>
        <taxon>Myxococcia</taxon>
        <taxon>Myxococcales</taxon>
        <taxon>Cystobacterineae</taxon>
        <taxon>Myxococcaceae</taxon>
        <taxon>Myxococcus</taxon>
    </lineage>
</organism>
<gene>
    <name evidence="4" type="ORF">MVI01_55750</name>
    <name evidence="5" type="ORF">SAMN04488504_10639</name>
</gene>
<protein>
    <submittedName>
        <fullName evidence="5">Transcriptional regulator, XRE family /PTS IIA-like nitrogen-regulatory protein PtsN</fullName>
    </submittedName>
</protein>
<feature type="domain" description="HTH cro/C1-type" evidence="2">
    <location>
        <begin position="7"/>
        <end position="62"/>
    </location>
</feature>
<dbReference type="PROSITE" id="PS50943">
    <property type="entry name" value="HTH_CROC1"/>
    <property type="match status" value="1"/>
</dbReference>
<dbReference type="SUPFAM" id="SSF55804">
    <property type="entry name" value="Phoshotransferase/anion transport protein"/>
    <property type="match status" value="1"/>
</dbReference>
<dbReference type="EMBL" id="FNAJ01000006">
    <property type="protein sequence ID" value="SDE33498.1"/>
    <property type="molecule type" value="Genomic_DNA"/>
</dbReference>
<dbReference type="GO" id="GO:0003677">
    <property type="term" value="F:DNA binding"/>
    <property type="evidence" value="ECO:0007669"/>
    <property type="project" value="UniProtKB-KW"/>
</dbReference>
<dbReference type="Gene3D" id="1.10.260.40">
    <property type="entry name" value="lambda repressor-like DNA-binding domains"/>
    <property type="match status" value="1"/>
</dbReference>
<evidence type="ECO:0000313" key="6">
    <source>
        <dbReference type="Proteomes" id="UP000198717"/>
    </source>
</evidence>
<dbReference type="Proteomes" id="UP000198717">
    <property type="component" value="Unassembled WGS sequence"/>
</dbReference>
<dbReference type="Pfam" id="PF00359">
    <property type="entry name" value="PTS_EIIA_2"/>
    <property type="match status" value="1"/>
</dbReference>
<evidence type="ECO:0000256" key="1">
    <source>
        <dbReference type="ARBA" id="ARBA00023125"/>
    </source>
</evidence>
<dbReference type="RefSeq" id="WP_090490922.1">
    <property type="nucleotide sequence ID" value="NZ_BJVY01000038.1"/>
</dbReference>
<dbReference type="InterPro" id="IPR010982">
    <property type="entry name" value="Lambda_DNA-bd_dom_sf"/>
</dbReference>
<dbReference type="PANTHER" id="PTHR46797">
    <property type="entry name" value="HTH-TYPE TRANSCRIPTIONAL REGULATOR"/>
    <property type="match status" value="1"/>
</dbReference>
<dbReference type="Pfam" id="PF13560">
    <property type="entry name" value="HTH_31"/>
    <property type="match status" value="1"/>
</dbReference>
<comment type="caution">
    <text evidence="4">The sequence shown here is derived from an EMBL/GenBank/DDBJ whole genome shotgun (WGS) entry which is preliminary data.</text>
</comment>
<keyword evidence="6" id="KW-1185">Reference proteome</keyword>
<dbReference type="GO" id="GO:0005829">
    <property type="term" value="C:cytosol"/>
    <property type="evidence" value="ECO:0007669"/>
    <property type="project" value="TreeGrafter"/>
</dbReference>
<dbReference type="SMART" id="SM00530">
    <property type="entry name" value="HTH_XRE"/>
    <property type="match status" value="1"/>
</dbReference>
<dbReference type="PANTHER" id="PTHR46797:SF1">
    <property type="entry name" value="METHYLPHOSPHONATE SYNTHASE"/>
    <property type="match status" value="1"/>
</dbReference>
<dbReference type="InterPro" id="IPR002178">
    <property type="entry name" value="PTS_EIIA_type-2_dom"/>
</dbReference>
<dbReference type="InterPro" id="IPR001387">
    <property type="entry name" value="Cro/C1-type_HTH"/>
</dbReference>
<reference evidence="4 7" key="2">
    <citation type="submission" date="2019-07" db="EMBL/GenBank/DDBJ databases">
        <title>Whole genome shotgun sequence of Myxococcus virescens NBRC 100334.</title>
        <authorList>
            <person name="Hosoyama A."/>
            <person name="Uohara A."/>
            <person name="Ohji S."/>
            <person name="Ichikawa N."/>
        </authorList>
    </citation>
    <scope>NUCLEOTIDE SEQUENCE [LARGE SCALE GENOMIC DNA]</scope>
    <source>
        <strain evidence="4 7">NBRC 100334</strain>
    </source>
</reference>
<feature type="domain" description="PTS EIIA type-2" evidence="3">
    <location>
        <begin position="127"/>
        <end position="268"/>
    </location>
</feature>
<sequence length="272" mass="28754">MHLGATLRLLRTDAGLSLRDLARRIGVSSAYLSRVENGVDAPPTPERLSAIARELRVPSSVLMDVANRMSPSVAAYMEEVPGAGALFLDIAQRRLSGLQLARVRDFLDAEFPVAQGRRDAPVPPLAPLLAPERMVLQLSCAGWDDVLDVVAERLASSQPGMDVARVVGGLKRHREESSCAVGGGVAVPHSFLPGAVPTAALVTLATPLAGDTPDGKPLRVVVAILDAERGNPQLVRLAHLARLAAHGLADRLLGLSQPAQVLSSLEELEALR</sequence>
<proteinExistence type="predicted"/>
<reference evidence="5 6" key="1">
    <citation type="submission" date="2016-10" db="EMBL/GenBank/DDBJ databases">
        <authorList>
            <person name="Varghese N."/>
            <person name="Submissions S."/>
        </authorList>
    </citation>
    <scope>NUCLEOTIDE SEQUENCE [LARGE SCALE GENOMIC DNA]</scope>
    <source>
        <strain evidence="5 6">DSM 2260</strain>
    </source>
</reference>
<evidence type="ECO:0000313" key="4">
    <source>
        <dbReference type="EMBL" id="GEL73791.1"/>
    </source>
</evidence>
<dbReference type="Gene3D" id="3.40.930.10">
    <property type="entry name" value="Mannitol-specific EII, Chain A"/>
    <property type="match status" value="1"/>
</dbReference>
<dbReference type="SUPFAM" id="SSF47413">
    <property type="entry name" value="lambda repressor-like DNA-binding domains"/>
    <property type="match status" value="1"/>
</dbReference>
<dbReference type="InterPro" id="IPR050807">
    <property type="entry name" value="TransReg_Diox_bact_type"/>
</dbReference>
<evidence type="ECO:0000313" key="7">
    <source>
        <dbReference type="Proteomes" id="UP000321224"/>
    </source>
</evidence>
<dbReference type="EMBL" id="BJVY01000038">
    <property type="protein sequence ID" value="GEL73791.1"/>
    <property type="molecule type" value="Genomic_DNA"/>
</dbReference>
<dbReference type="AlphaFoldDB" id="A0A511HJP9"/>
<dbReference type="CDD" id="cd00093">
    <property type="entry name" value="HTH_XRE"/>
    <property type="match status" value="1"/>
</dbReference>
<evidence type="ECO:0000313" key="5">
    <source>
        <dbReference type="EMBL" id="SDE33498.1"/>
    </source>
</evidence>
<dbReference type="GO" id="GO:0003700">
    <property type="term" value="F:DNA-binding transcription factor activity"/>
    <property type="evidence" value="ECO:0007669"/>
    <property type="project" value="TreeGrafter"/>
</dbReference>
<accession>A0A511HJP9</accession>
<dbReference type="PROSITE" id="PS51094">
    <property type="entry name" value="PTS_EIIA_TYPE_2"/>
    <property type="match status" value="1"/>
</dbReference>